<feature type="transmembrane region" description="Helical" evidence="6">
    <location>
        <begin position="122"/>
        <end position="138"/>
    </location>
</feature>
<dbReference type="PANTHER" id="PTHR39087:SF2">
    <property type="entry name" value="UPF0104 MEMBRANE PROTEIN MJ1595"/>
    <property type="match status" value="1"/>
</dbReference>
<keyword evidence="3 6" id="KW-0812">Transmembrane</keyword>
<proteinExistence type="predicted"/>
<evidence type="ECO:0000256" key="4">
    <source>
        <dbReference type="ARBA" id="ARBA00022989"/>
    </source>
</evidence>
<reference evidence="7 8" key="1">
    <citation type="submission" date="2019-06" db="EMBL/GenBank/DDBJ databases">
        <title>Spirosoma utsteinense sp. nov. isolated from Antarctic ice-free soils.</title>
        <authorList>
            <person name="Tahon G."/>
        </authorList>
    </citation>
    <scope>NUCLEOTIDE SEQUENCE [LARGE SCALE GENOMIC DNA]</scope>
    <source>
        <strain evidence="7 8">LMG 31447</strain>
    </source>
</reference>
<dbReference type="NCBIfam" id="TIGR00374">
    <property type="entry name" value="flippase-like domain"/>
    <property type="match status" value="1"/>
</dbReference>
<organism evidence="7 8">
    <name type="scientific">Spirosoma utsteinense</name>
    <dbReference type="NCBI Taxonomy" id="2585773"/>
    <lineage>
        <taxon>Bacteria</taxon>
        <taxon>Pseudomonadati</taxon>
        <taxon>Bacteroidota</taxon>
        <taxon>Cytophagia</taxon>
        <taxon>Cytophagales</taxon>
        <taxon>Cytophagaceae</taxon>
        <taxon>Spirosoma</taxon>
    </lineage>
</organism>
<evidence type="ECO:0000256" key="5">
    <source>
        <dbReference type="ARBA" id="ARBA00023136"/>
    </source>
</evidence>
<sequence>MSQFFGRVLPFLVAVLLLIYVSKDIQFYAIQQQFRQADYRWICLVFLVSIGSFFCRGIRWQQALLALGHHPSIFRATVALTAGTIASMIIPGSGEVTRCATLQRTDHVPFSHGVGSVVAERVLDLFMLVLVLLLSFALELSRMQTYLAGLSFTAPNKLLGLITGLVVLSIVLLYWLYQFPVIREHPFTIRIIGFSRGLWEGIIAIRRLPNPGFFVFLTLLNQLLSLSTIYFLLLSVSSTHSLPPTATLTVLAVASLGGLAVPTQGGIGTYHFLVSRALVLYGLSTTEGALLATFMHAVGFGFNLLFSSLSFLIVPVLVQQRKQFDRPEPDA</sequence>
<dbReference type="Pfam" id="PF03706">
    <property type="entry name" value="LPG_synthase_TM"/>
    <property type="match status" value="1"/>
</dbReference>
<dbReference type="EMBL" id="VFIA01000003">
    <property type="protein sequence ID" value="MBC3790075.1"/>
    <property type="molecule type" value="Genomic_DNA"/>
</dbReference>
<feature type="transmembrane region" description="Helical" evidence="6">
    <location>
        <begin position="300"/>
        <end position="318"/>
    </location>
</feature>
<protein>
    <recommendedName>
        <fullName evidence="9">TIGR00374 family protein</fullName>
    </recommendedName>
</protein>
<dbReference type="InterPro" id="IPR022791">
    <property type="entry name" value="L-PG_synthase/AglD"/>
</dbReference>
<evidence type="ECO:0000256" key="2">
    <source>
        <dbReference type="ARBA" id="ARBA00022475"/>
    </source>
</evidence>
<comment type="subcellular location">
    <subcellularLocation>
        <location evidence="1">Cell membrane</location>
        <topology evidence="1">Multi-pass membrane protein</topology>
    </subcellularLocation>
</comment>
<feature type="transmembrane region" description="Helical" evidence="6">
    <location>
        <begin position="158"/>
        <end position="177"/>
    </location>
</feature>
<evidence type="ECO:0000256" key="1">
    <source>
        <dbReference type="ARBA" id="ARBA00004651"/>
    </source>
</evidence>
<comment type="caution">
    <text evidence="7">The sequence shown here is derived from an EMBL/GenBank/DDBJ whole genome shotgun (WGS) entry which is preliminary data.</text>
</comment>
<accession>A0ABR6W2V7</accession>
<feature type="transmembrane region" description="Helical" evidence="6">
    <location>
        <begin position="242"/>
        <end position="261"/>
    </location>
</feature>
<evidence type="ECO:0000256" key="3">
    <source>
        <dbReference type="ARBA" id="ARBA00022692"/>
    </source>
</evidence>
<feature type="transmembrane region" description="Helical" evidence="6">
    <location>
        <begin position="213"/>
        <end position="236"/>
    </location>
</feature>
<feature type="transmembrane region" description="Helical" evidence="6">
    <location>
        <begin position="39"/>
        <end position="58"/>
    </location>
</feature>
<keyword evidence="8" id="KW-1185">Reference proteome</keyword>
<gene>
    <name evidence="7" type="ORF">FH603_559</name>
</gene>
<keyword evidence="4 6" id="KW-1133">Transmembrane helix</keyword>
<dbReference type="RefSeq" id="WP_186735829.1">
    <property type="nucleotide sequence ID" value="NZ_VFIA01000003.1"/>
</dbReference>
<evidence type="ECO:0008006" key="9">
    <source>
        <dbReference type="Google" id="ProtNLM"/>
    </source>
</evidence>
<name>A0ABR6W2V7_9BACT</name>
<keyword evidence="5 6" id="KW-0472">Membrane</keyword>
<evidence type="ECO:0000313" key="8">
    <source>
        <dbReference type="Proteomes" id="UP000700732"/>
    </source>
</evidence>
<dbReference type="PANTHER" id="PTHR39087">
    <property type="entry name" value="UPF0104 MEMBRANE PROTEIN MJ1595"/>
    <property type="match status" value="1"/>
</dbReference>
<feature type="transmembrane region" description="Helical" evidence="6">
    <location>
        <begin position="273"/>
        <end position="294"/>
    </location>
</feature>
<dbReference type="Proteomes" id="UP000700732">
    <property type="component" value="Unassembled WGS sequence"/>
</dbReference>
<evidence type="ECO:0000313" key="7">
    <source>
        <dbReference type="EMBL" id="MBC3790075.1"/>
    </source>
</evidence>
<evidence type="ECO:0000256" key="6">
    <source>
        <dbReference type="SAM" id="Phobius"/>
    </source>
</evidence>
<keyword evidence="2" id="KW-1003">Cell membrane</keyword>